<dbReference type="InterPro" id="IPR002475">
    <property type="entry name" value="Bcl2-like"/>
</dbReference>
<evidence type="ECO:0000256" key="9">
    <source>
        <dbReference type="ARBA" id="ARBA00022490"/>
    </source>
</evidence>
<dbReference type="GO" id="GO:0005741">
    <property type="term" value="C:mitochondrial outer membrane"/>
    <property type="evidence" value="ECO:0007669"/>
    <property type="project" value="TreeGrafter"/>
</dbReference>
<keyword evidence="9" id="KW-0963">Cytoplasm</keyword>
<reference evidence="24 25" key="1">
    <citation type="submission" date="2016-04" db="EMBL/GenBank/DDBJ databases">
        <title>Polished mammalian reference genomes with single-molecule sequencing and chromosome conformation capture applied to the Capra hircus genome.</title>
        <authorList>
            <person name="Bickhart D.M."/>
            <person name="Koren S."/>
            <person name="Rosen B."/>
            <person name="Hastie A."/>
            <person name="Liachko I."/>
            <person name="Sullivan S.T."/>
            <person name="Burton J."/>
            <person name="Sayre B.L."/>
            <person name="Huson H.J."/>
            <person name="Lee J."/>
            <person name="Lam E."/>
            <person name="Kelley C.M."/>
            <person name="Hutchison J.L."/>
            <person name="Zhou Y."/>
            <person name="Sun J."/>
            <person name="Crisa A."/>
            <person name="Schwartz J.C."/>
            <person name="Hammond J.A."/>
            <person name="Schroeder S.G."/>
            <person name="Liu G.E."/>
            <person name="Dunham M."/>
            <person name="Shendure J."/>
            <person name="Sonstegard T.S."/>
            <person name="Phillippy A.M."/>
            <person name="Van Tassell C.P."/>
            <person name="Smith T.P."/>
        </authorList>
    </citation>
    <scope>NUCLEOTIDE SEQUENCE [LARGE SCALE GENOMIC DNA]</scope>
</reference>
<feature type="region of interest" description="Disordered" evidence="21">
    <location>
        <begin position="53"/>
        <end position="81"/>
    </location>
</feature>
<feature type="short sequence motif" description="BH4" evidence="20">
    <location>
        <begin position="5"/>
        <end position="24"/>
    </location>
</feature>
<evidence type="ECO:0000256" key="20">
    <source>
        <dbReference type="PROSITE-ProRule" id="PRU00025"/>
    </source>
</evidence>
<dbReference type="STRING" id="9925.ENSCHIP00000024074"/>
<dbReference type="PROSITE" id="PS50062">
    <property type="entry name" value="BCL2_FAMILY"/>
    <property type="match status" value="1"/>
</dbReference>
<dbReference type="GO" id="GO:0051707">
    <property type="term" value="P:response to other organism"/>
    <property type="evidence" value="ECO:0007669"/>
    <property type="project" value="UniProtKB-ARBA"/>
</dbReference>
<evidence type="ECO:0000256" key="13">
    <source>
        <dbReference type="ARBA" id="ARBA00023018"/>
    </source>
</evidence>
<dbReference type="Proteomes" id="UP000291000">
    <property type="component" value="Chromosome 7"/>
</dbReference>
<dbReference type="CDD" id="cd06845">
    <property type="entry name" value="Bcl-2_like"/>
    <property type="match status" value="1"/>
</dbReference>
<reference evidence="24" key="3">
    <citation type="submission" date="2025-09" db="UniProtKB">
        <authorList>
            <consortium name="Ensembl"/>
        </authorList>
    </citation>
    <scope>IDENTIFICATION</scope>
</reference>
<feature type="transmembrane region" description="Helical" evidence="22">
    <location>
        <begin position="196"/>
        <end position="223"/>
    </location>
</feature>
<dbReference type="Ensembl" id="ENSCHIT00000031934.1">
    <property type="protein sequence ID" value="ENSCHIP00000024074.1"/>
    <property type="gene ID" value="ENSCHIG00000021399.1"/>
</dbReference>
<proteinExistence type="inferred from homology"/>
<evidence type="ECO:0000256" key="15">
    <source>
        <dbReference type="ARBA" id="ARBA00023136"/>
    </source>
</evidence>
<protein>
    <recommendedName>
        <fullName evidence="8">Bcl-2-like protein 1</fullName>
    </recommendedName>
    <alternativeName>
        <fullName evidence="19">Apoptosis regulator Bcl-X</fullName>
    </alternativeName>
</protein>
<dbReference type="Gene3D" id="1.10.437.10">
    <property type="entry name" value="Blc2-like"/>
    <property type="match status" value="1"/>
</dbReference>
<evidence type="ECO:0000256" key="12">
    <source>
        <dbReference type="ARBA" id="ARBA00022989"/>
    </source>
</evidence>
<evidence type="ECO:0000259" key="23">
    <source>
        <dbReference type="PROSITE" id="PS50063"/>
    </source>
</evidence>
<dbReference type="GO" id="GO:0005829">
    <property type="term" value="C:cytosol"/>
    <property type="evidence" value="ECO:0007669"/>
    <property type="project" value="UniProtKB-SubCell"/>
</dbReference>
<dbReference type="PRINTS" id="PR01864">
    <property type="entry name" value="APOPREGBCLX"/>
</dbReference>
<feature type="domain" description="Apoptosis regulator Bcl-2 family BH4" evidence="23">
    <location>
        <begin position="5"/>
        <end position="24"/>
    </location>
</feature>
<dbReference type="GO" id="GO:0005759">
    <property type="term" value="C:mitochondrial matrix"/>
    <property type="evidence" value="ECO:0007669"/>
    <property type="project" value="UniProtKB-SubCell"/>
</dbReference>
<comment type="subcellular location">
    <subcellularLocation>
        <location evidence="1">Cytoplasm</location>
        <location evidence="1">Cytoskeleton</location>
        <location evidence="1">Microtubule organizing center</location>
        <location evidence="1">Centrosome</location>
    </subcellularLocation>
    <subcellularLocation>
        <location evidence="5">Cytoplasm</location>
        <location evidence="5">Cytosol</location>
    </subcellularLocation>
    <subcellularLocation>
        <location evidence="4">Cytoplasmic vesicle</location>
        <location evidence="4">Secretory vesicle</location>
        <location evidence="4">Synaptic vesicle membrane</location>
    </subcellularLocation>
    <subcellularLocation>
        <location evidence="2">Mitochondrion matrix</location>
    </subcellularLocation>
    <subcellularLocation>
        <location evidence="3">Mitochondrion membrane</location>
    </subcellularLocation>
    <subcellularLocation>
        <location evidence="6">Nucleus membrane</location>
        <topology evidence="6">Single-pass membrane protein</topology>
        <orientation evidence="6">Cytoplasmic side</orientation>
    </subcellularLocation>
</comment>
<dbReference type="PANTHER" id="PTHR11256:SF12">
    <property type="entry name" value="BCL-2-LIKE PROTEIN 1"/>
    <property type="match status" value="1"/>
</dbReference>
<evidence type="ECO:0000256" key="6">
    <source>
        <dbReference type="ARBA" id="ARBA00004528"/>
    </source>
</evidence>
<keyword evidence="11 20" id="KW-0053">Apoptosis</keyword>
<dbReference type="PRINTS" id="PR01862">
    <property type="entry name" value="BCL2FAMILY"/>
</dbReference>
<dbReference type="PANTHER" id="PTHR11256">
    <property type="entry name" value="BCL-2 RELATED"/>
    <property type="match status" value="1"/>
</dbReference>
<evidence type="ECO:0000256" key="10">
    <source>
        <dbReference type="ARBA" id="ARBA00022692"/>
    </source>
</evidence>
<dbReference type="InterPro" id="IPR026298">
    <property type="entry name" value="Bcl-2_fam"/>
</dbReference>
<dbReference type="SUPFAM" id="SSF56854">
    <property type="entry name" value="Bcl-2 inhibitors of programmed cell death"/>
    <property type="match status" value="1"/>
</dbReference>
<dbReference type="EMBL" id="LWLT01000008">
    <property type="status" value="NOT_ANNOTATED_CDS"/>
    <property type="molecule type" value="Genomic_DNA"/>
</dbReference>
<keyword evidence="16" id="KW-0206">Cytoskeleton</keyword>
<comment type="similarity">
    <text evidence="7">Belongs to the Bcl-2 family.</text>
</comment>
<dbReference type="InterPro" id="IPR036834">
    <property type="entry name" value="Bcl-2-like_sf"/>
</dbReference>
<keyword evidence="18" id="KW-0968">Cytoplasmic vesicle</keyword>
<dbReference type="AlphaFoldDB" id="A0A452FHY1"/>
<keyword evidence="12 22" id="KW-1133">Transmembrane helix</keyword>
<keyword evidence="25" id="KW-1185">Reference proteome</keyword>
<dbReference type="SMART" id="SM00337">
    <property type="entry name" value="BCL"/>
    <property type="match status" value="1"/>
</dbReference>
<dbReference type="PROSITE" id="PS50063">
    <property type="entry name" value="BH4_2"/>
    <property type="match status" value="1"/>
</dbReference>
<evidence type="ECO:0000313" key="25">
    <source>
        <dbReference type="Proteomes" id="UP000291000"/>
    </source>
</evidence>
<evidence type="ECO:0000256" key="14">
    <source>
        <dbReference type="ARBA" id="ARBA00023128"/>
    </source>
</evidence>
<dbReference type="GO" id="GO:0008630">
    <property type="term" value="P:intrinsic apoptotic signaling pathway in response to DNA damage"/>
    <property type="evidence" value="ECO:0007669"/>
    <property type="project" value="TreeGrafter"/>
</dbReference>
<evidence type="ECO:0000256" key="17">
    <source>
        <dbReference type="ARBA" id="ARBA00023242"/>
    </source>
</evidence>
<dbReference type="GO" id="GO:0005813">
    <property type="term" value="C:centrosome"/>
    <property type="evidence" value="ECO:0007669"/>
    <property type="project" value="UniProtKB-SubCell"/>
</dbReference>
<name>A0A452FHY1_CAPHI</name>
<evidence type="ECO:0000256" key="5">
    <source>
        <dbReference type="ARBA" id="ARBA00004514"/>
    </source>
</evidence>
<evidence type="ECO:0000256" key="8">
    <source>
        <dbReference type="ARBA" id="ARBA00013629"/>
    </source>
</evidence>
<sequence>MSQSNRELVVDFLSYKLSQKGFSWSLRRDKIRYGNPNAVNANPSWHLAHSPAVNGATGHTEESGPVATAQQAPREAGSEFELRHQQTVSDLTSQLHTTPGTAYQSFEQVMYELFWDGVNWDHTVAFFSFRGALCMESVDKEMQVLVSQVMTWMASQLNDHLEPWIQENGGWDTSVEFCENNTATESQKGQERFNCWSLTAVTLAGLALQLIVTVPFITVIHVLHKLVFPSFCYSYRDLTI</sequence>
<evidence type="ECO:0000256" key="2">
    <source>
        <dbReference type="ARBA" id="ARBA00004305"/>
    </source>
</evidence>
<keyword evidence="17" id="KW-0539">Nucleus</keyword>
<evidence type="ECO:0000256" key="21">
    <source>
        <dbReference type="SAM" id="MobiDB-lite"/>
    </source>
</evidence>
<dbReference type="GO" id="GO:0030672">
    <property type="term" value="C:synaptic vesicle membrane"/>
    <property type="evidence" value="ECO:0007669"/>
    <property type="project" value="UniProtKB-SubCell"/>
</dbReference>
<evidence type="ECO:0000256" key="11">
    <source>
        <dbReference type="ARBA" id="ARBA00022703"/>
    </source>
</evidence>
<dbReference type="GO" id="GO:0097192">
    <property type="term" value="P:extrinsic apoptotic signaling pathway in absence of ligand"/>
    <property type="evidence" value="ECO:0007669"/>
    <property type="project" value="TreeGrafter"/>
</dbReference>
<dbReference type="FunFam" id="1.10.437.10:FF:000003">
    <property type="entry name" value="Bcl-2-like protein 1"/>
    <property type="match status" value="1"/>
</dbReference>
<dbReference type="GO" id="GO:0043066">
    <property type="term" value="P:negative regulation of apoptotic process"/>
    <property type="evidence" value="ECO:0007669"/>
    <property type="project" value="UniProtKB-ARBA"/>
</dbReference>
<dbReference type="GeneTree" id="ENSGT01130000278332"/>
<reference evidence="24" key="2">
    <citation type="submission" date="2025-08" db="UniProtKB">
        <authorList>
            <consortium name="Ensembl"/>
        </authorList>
    </citation>
    <scope>IDENTIFICATION</scope>
</reference>
<dbReference type="SMART" id="SM00265">
    <property type="entry name" value="BH4"/>
    <property type="match status" value="1"/>
</dbReference>
<evidence type="ECO:0000256" key="4">
    <source>
        <dbReference type="ARBA" id="ARBA00004432"/>
    </source>
</evidence>
<dbReference type="Pfam" id="PF00452">
    <property type="entry name" value="Bcl-2"/>
    <property type="match status" value="1"/>
</dbReference>
<dbReference type="OMA" id="MTMYLDE"/>
<keyword evidence="15 22" id="KW-0472">Membrane</keyword>
<keyword evidence="10 22" id="KW-0812">Transmembrane</keyword>
<keyword evidence="14" id="KW-0496">Mitochondrion</keyword>
<dbReference type="GO" id="GO:0031965">
    <property type="term" value="C:nuclear membrane"/>
    <property type="evidence" value="ECO:0007669"/>
    <property type="project" value="UniProtKB-SubCell"/>
</dbReference>
<organism evidence="24 25">
    <name type="scientific">Capra hircus</name>
    <name type="common">Goat</name>
    <dbReference type="NCBI Taxonomy" id="9925"/>
    <lineage>
        <taxon>Eukaryota</taxon>
        <taxon>Metazoa</taxon>
        <taxon>Chordata</taxon>
        <taxon>Craniata</taxon>
        <taxon>Vertebrata</taxon>
        <taxon>Euteleostomi</taxon>
        <taxon>Mammalia</taxon>
        <taxon>Eutheria</taxon>
        <taxon>Laurasiatheria</taxon>
        <taxon>Artiodactyla</taxon>
        <taxon>Ruminantia</taxon>
        <taxon>Pecora</taxon>
        <taxon>Bovidae</taxon>
        <taxon>Caprinae</taxon>
        <taxon>Capra</taxon>
    </lineage>
</organism>
<dbReference type="InterPro" id="IPR013279">
    <property type="entry name" value="Apop_reg_BclX"/>
</dbReference>
<evidence type="ECO:0000256" key="18">
    <source>
        <dbReference type="ARBA" id="ARBA00023329"/>
    </source>
</evidence>
<evidence type="ECO:0000256" key="1">
    <source>
        <dbReference type="ARBA" id="ARBA00004300"/>
    </source>
</evidence>
<evidence type="ECO:0000313" key="24">
    <source>
        <dbReference type="Ensembl" id="ENSCHIP00000024074.1"/>
    </source>
</evidence>
<evidence type="ECO:0000256" key="22">
    <source>
        <dbReference type="SAM" id="Phobius"/>
    </source>
</evidence>
<keyword evidence="13" id="KW-0770">Synapse</keyword>
<evidence type="ECO:0000256" key="16">
    <source>
        <dbReference type="ARBA" id="ARBA00023212"/>
    </source>
</evidence>
<dbReference type="GO" id="GO:0051400">
    <property type="term" value="F:BH domain binding"/>
    <property type="evidence" value="ECO:0007669"/>
    <property type="project" value="TreeGrafter"/>
</dbReference>
<evidence type="ECO:0000256" key="7">
    <source>
        <dbReference type="ARBA" id="ARBA00009458"/>
    </source>
</evidence>
<dbReference type="GO" id="GO:0001836">
    <property type="term" value="P:release of cytochrome c from mitochondria"/>
    <property type="evidence" value="ECO:0007669"/>
    <property type="project" value="TreeGrafter"/>
</dbReference>
<evidence type="ECO:0000256" key="3">
    <source>
        <dbReference type="ARBA" id="ARBA00004325"/>
    </source>
</evidence>
<dbReference type="InterPro" id="IPR046371">
    <property type="entry name" value="Bcl-2_BH1-3"/>
</dbReference>
<accession>A0A452FHY1</accession>
<dbReference type="InterPro" id="IPR003093">
    <property type="entry name" value="Bcl2_BH4"/>
</dbReference>
<dbReference type="Pfam" id="PF02180">
    <property type="entry name" value="BH4"/>
    <property type="match status" value="1"/>
</dbReference>
<evidence type="ECO:0000256" key="19">
    <source>
        <dbReference type="ARBA" id="ARBA00030811"/>
    </source>
</evidence>